<organism evidence="3 4">
    <name type="scientific">Posidoniimonas corsicana</name>
    <dbReference type="NCBI Taxonomy" id="1938618"/>
    <lineage>
        <taxon>Bacteria</taxon>
        <taxon>Pseudomonadati</taxon>
        <taxon>Planctomycetota</taxon>
        <taxon>Planctomycetia</taxon>
        <taxon>Pirellulales</taxon>
        <taxon>Lacipirellulaceae</taxon>
        <taxon>Posidoniimonas</taxon>
    </lineage>
</organism>
<evidence type="ECO:0000256" key="1">
    <source>
        <dbReference type="ARBA" id="ARBA00023125"/>
    </source>
</evidence>
<dbReference type="PIRSF" id="PIRSF004555">
    <property type="entry name" value="UCP004555"/>
    <property type="match status" value="1"/>
</dbReference>
<comment type="similarity">
    <text evidence="2">Belongs to the YbaB/EbfC family.</text>
</comment>
<reference evidence="3 4" key="1">
    <citation type="submission" date="2019-02" db="EMBL/GenBank/DDBJ databases">
        <title>Deep-cultivation of Planctomycetes and their phenomic and genomic characterization uncovers novel biology.</title>
        <authorList>
            <person name="Wiegand S."/>
            <person name="Jogler M."/>
            <person name="Boedeker C."/>
            <person name="Pinto D."/>
            <person name="Vollmers J."/>
            <person name="Rivas-Marin E."/>
            <person name="Kohn T."/>
            <person name="Peeters S.H."/>
            <person name="Heuer A."/>
            <person name="Rast P."/>
            <person name="Oberbeckmann S."/>
            <person name="Bunk B."/>
            <person name="Jeske O."/>
            <person name="Meyerdierks A."/>
            <person name="Storesund J.E."/>
            <person name="Kallscheuer N."/>
            <person name="Luecker S."/>
            <person name="Lage O.M."/>
            <person name="Pohl T."/>
            <person name="Merkel B.J."/>
            <person name="Hornburger P."/>
            <person name="Mueller R.-W."/>
            <person name="Bruemmer F."/>
            <person name="Labrenz M."/>
            <person name="Spormann A.M."/>
            <person name="Op Den Camp H."/>
            <person name="Overmann J."/>
            <person name="Amann R."/>
            <person name="Jetten M.S.M."/>
            <person name="Mascher T."/>
            <person name="Medema M.H."/>
            <person name="Devos D.P."/>
            <person name="Kaster A.-K."/>
            <person name="Ovreas L."/>
            <person name="Rohde M."/>
            <person name="Galperin M.Y."/>
            <person name="Jogler C."/>
        </authorList>
    </citation>
    <scope>NUCLEOTIDE SEQUENCE [LARGE SCALE GENOMIC DNA]</scope>
    <source>
        <strain evidence="3 4">KOR34</strain>
    </source>
</reference>
<dbReference type="Pfam" id="PF02575">
    <property type="entry name" value="YbaB_DNA_bd"/>
    <property type="match status" value="1"/>
</dbReference>
<comment type="function">
    <text evidence="2">Binds to DNA and alters its conformation. May be involved in regulation of gene expression, nucleoid organization and DNA protection.</text>
</comment>
<sequence>MLKGLGNIAGIMKQAQEFGGKMQGIQEQLKQVKVTGAAGGGLIEVDVNGQGEALAVRIDASLLEKQEKEMIEDLLPAAINDALGKAKQRQAEAMQEITGGLNLPGLEGLMPGGNA</sequence>
<dbReference type="NCBIfam" id="TIGR00103">
    <property type="entry name" value="DNA_YbaB_EbfC"/>
    <property type="match status" value="1"/>
</dbReference>
<proteinExistence type="inferred from homology"/>
<evidence type="ECO:0000256" key="2">
    <source>
        <dbReference type="HAMAP-Rule" id="MF_00274"/>
    </source>
</evidence>
<keyword evidence="2" id="KW-0963">Cytoplasm</keyword>
<dbReference type="SUPFAM" id="SSF82607">
    <property type="entry name" value="YbaB-like"/>
    <property type="match status" value="1"/>
</dbReference>
<comment type="subcellular location">
    <subcellularLocation>
        <location evidence="2">Cytoplasm</location>
        <location evidence="2">Nucleoid</location>
    </subcellularLocation>
</comment>
<dbReference type="Gene3D" id="3.30.1310.10">
    <property type="entry name" value="Nucleoid-associated protein YbaB-like domain"/>
    <property type="match status" value="1"/>
</dbReference>
<dbReference type="GO" id="GO:0003677">
    <property type="term" value="F:DNA binding"/>
    <property type="evidence" value="ECO:0007669"/>
    <property type="project" value="UniProtKB-UniRule"/>
</dbReference>
<comment type="subunit">
    <text evidence="2">Homodimer.</text>
</comment>
<dbReference type="EMBL" id="SIHJ01000001">
    <property type="protein sequence ID" value="TWT37340.1"/>
    <property type="molecule type" value="Genomic_DNA"/>
</dbReference>
<dbReference type="Proteomes" id="UP000316714">
    <property type="component" value="Unassembled WGS sequence"/>
</dbReference>
<dbReference type="PANTHER" id="PTHR33449">
    <property type="entry name" value="NUCLEOID-ASSOCIATED PROTEIN YBAB"/>
    <property type="match status" value="1"/>
</dbReference>
<accession>A0A5C5VHB3</accession>
<keyword evidence="4" id="KW-1185">Reference proteome</keyword>
<dbReference type="RefSeq" id="WP_146564683.1">
    <property type="nucleotide sequence ID" value="NZ_SIHJ01000001.1"/>
</dbReference>
<dbReference type="InterPro" id="IPR004401">
    <property type="entry name" value="YbaB/EbfC"/>
</dbReference>
<evidence type="ECO:0000313" key="3">
    <source>
        <dbReference type="EMBL" id="TWT37340.1"/>
    </source>
</evidence>
<dbReference type="InterPro" id="IPR036894">
    <property type="entry name" value="YbaB-like_sf"/>
</dbReference>
<dbReference type="GO" id="GO:0005829">
    <property type="term" value="C:cytosol"/>
    <property type="evidence" value="ECO:0007669"/>
    <property type="project" value="TreeGrafter"/>
</dbReference>
<dbReference type="OrthoDB" id="288497at2"/>
<comment type="caution">
    <text evidence="3">The sequence shown here is derived from an EMBL/GenBank/DDBJ whole genome shotgun (WGS) entry which is preliminary data.</text>
</comment>
<protein>
    <recommendedName>
        <fullName evidence="2">Nucleoid-associated protein KOR34_22880</fullName>
    </recommendedName>
</protein>
<keyword evidence="1 2" id="KW-0238">DNA-binding</keyword>
<gene>
    <name evidence="3" type="primary">ybaB</name>
    <name evidence="3" type="ORF">KOR34_22880</name>
</gene>
<evidence type="ECO:0000313" key="4">
    <source>
        <dbReference type="Proteomes" id="UP000316714"/>
    </source>
</evidence>
<dbReference type="AlphaFoldDB" id="A0A5C5VHB3"/>
<dbReference type="HAMAP" id="MF_00274">
    <property type="entry name" value="DNA_YbaB_EbfC"/>
    <property type="match status" value="1"/>
</dbReference>
<dbReference type="GO" id="GO:0043590">
    <property type="term" value="C:bacterial nucleoid"/>
    <property type="evidence" value="ECO:0007669"/>
    <property type="project" value="UniProtKB-UniRule"/>
</dbReference>
<name>A0A5C5VHB3_9BACT</name>
<dbReference type="PANTHER" id="PTHR33449:SF1">
    <property type="entry name" value="NUCLEOID-ASSOCIATED PROTEIN YBAB"/>
    <property type="match status" value="1"/>
</dbReference>